<organism evidence="2">
    <name type="scientific">mine drainage metagenome</name>
    <dbReference type="NCBI Taxonomy" id="410659"/>
    <lineage>
        <taxon>unclassified sequences</taxon>
        <taxon>metagenomes</taxon>
        <taxon>ecological metagenomes</taxon>
    </lineage>
</organism>
<gene>
    <name evidence="2" type="primary">hup_3</name>
    <name evidence="2" type="ORF">GALL_82030</name>
</gene>
<dbReference type="Pfam" id="PF00216">
    <property type="entry name" value="Bac_DNA_binding"/>
    <property type="match status" value="1"/>
</dbReference>
<proteinExistence type="predicted"/>
<reference evidence="2" key="1">
    <citation type="submission" date="2016-10" db="EMBL/GenBank/DDBJ databases">
        <title>Sequence of Gallionella enrichment culture.</title>
        <authorList>
            <person name="Poehlein A."/>
            <person name="Muehling M."/>
            <person name="Daniel R."/>
        </authorList>
    </citation>
    <scope>NUCLEOTIDE SEQUENCE</scope>
</reference>
<dbReference type="SMART" id="SM00411">
    <property type="entry name" value="BHL"/>
    <property type="match status" value="1"/>
</dbReference>
<protein>
    <submittedName>
        <fullName evidence="2">DNA-binding protein HU</fullName>
    </submittedName>
</protein>
<dbReference type="PRINTS" id="PR01727">
    <property type="entry name" value="DNABINDINGHU"/>
</dbReference>
<dbReference type="GO" id="GO:0003677">
    <property type="term" value="F:DNA binding"/>
    <property type="evidence" value="ECO:0007669"/>
    <property type="project" value="UniProtKB-KW"/>
</dbReference>
<accession>A0A1J5T0M5</accession>
<keyword evidence="1 2" id="KW-0238">DNA-binding</keyword>
<evidence type="ECO:0000313" key="2">
    <source>
        <dbReference type="EMBL" id="OIR09797.1"/>
    </source>
</evidence>
<dbReference type="InterPro" id="IPR020816">
    <property type="entry name" value="Histone-like_DNA-bd_CS"/>
</dbReference>
<dbReference type="Gene3D" id="4.10.520.10">
    <property type="entry name" value="IHF-like DNA-binding proteins"/>
    <property type="match status" value="1"/>
</dbReference>
<dbReference type="AlphaFoldDB" id="A0A1J5T0M5"/>
<dbReference type="CDD" id="cd13831">
    <property type="entry name" value="HU"/>
    <property type="match status" value="1"/>
</dbReference>
<dbReference type="InterPro" id="IPR010992">
    <property type="entry name" value="IHF-like_DNA-bd_dom_sf"/>
</dbReference>
<evidence type="ECO:0000256" key="1">
    <source>
        <dbReference type="ARBA" id="ARBA00023125"/>
    </source>
</evidence>
<dbReference type="SUPFAM" id="SSF47729">
    <property type="entry name" value="IHF-like DNA-binding proteins"/>
    <property type="match status" value="1"/>
</dbReference>
<dbReference type="InterPro" id="IPR000119">
    <property type="entry name" value="Hist_DNA-bd"/>
</dbReference>
<dbReference type="EMBL" id="MLJW01000025">
    <property type="protein sequence ID" value="OIR09797.1"/>
    <property type="molecule type" value="Genomic_DNA"/>
</dbReference>
<sequence length="134" mass="14654">MEWVYLRQIKQLIVATLAFKPNIHNNLYLYINHNNRKSLHMNRKELIEALADKTGSSKVDADRSIAALIDIVTTALKKGDNVALVGFGTFEVRKRGARVGRNPATGAELKIKASKAPAFKAGATLKAAVNGVKK</sequence>
<dbReference type="GO" id="GO:0030527">
    <property type="term" value="F:structural constituent of chromatin"/>
    <property type="evidence" value="ECO:0007669"/>
    <property type="project" value="InterPro"/>
</dbReference>
<dbReference type="PROSITE" id="PS00045">
    <property type="entry name" value="HISTONE_LIKE"/>
    <property type="match status" value="1"/>
</dbReference>
<dbReference type="PANTHER" id="PTHR33175:SF3">
    <property type="entry name" value="DNA-BINDING PROTEIN HU-BETA"/>
    <property type="match status" value="1"/>
</dbReference>
<comment type="caution">
    <text evidence="2">The sequence shown here is derived from an EMBL/GenBank/DDBJ whole genome shotgun (WGS) entry which is preliminary data.</text>
</comment>
<dbReference type="PANTHER" id="PTHR33175">
    <property type="entry name" value="DNA-BINDING PROTEIN HU"/>
    <property type="match status" value="1"/>
</dbReference>
<name>A0A1J5T0M5_9ZZZZ</name>